<reference evidence="2 3" key="1">
    <citation type="submission" date="2019-04" db="EMBL/GenBank/DDBJ databases">
        <authorList>
            <person name="Li J."/>
        </authorList>
    </citation>
    <scope>NUCLEOTIDE SEQUENCE [LARGE SCALE GENOMIC DNA]</scope>
    <source>
        <strain evidence="2 3">CCTCC AB2016182</strain>
    </source>
</reference>
<keyword evidence="1" id="KW-0812">Transmembrane</keyword>
<keyword evidence="1" id="KW-0472">Membrane</keyword>
<keyword evidence="3" id="KW-1185">Reference proteome</keyword>
<dbReference type="OrthoDB" id="9816293at2"/>
<dbReference type="Proteomes" id="UP000306223">
    <property type="component" value="Unassembled WGS sequence"/>
</dbReference>
<dbReference type="RefSeq" id="WP_136855006.1">
    <property type="nucleotide sequence ID" value="NZ_SUNH01000003.1"/>
</dbReference>
<proteinExistence type="predicted"/>
<name>A0A4U0R0F4_9RHOB</name>
<keyword evidence="1" id="KW-1133">Transmembrane helix</keyword>
<dbReference type="EMBL" id="SUNH01000003">
    <property type="protein sequence ID" value="TJZ87402.1"/>
    <property type="molecule type" value="Genomic_DNA"/>
</dbReference>
<gene>
    <name evidence="2" type="ORF">FA740_01490</name>
</gene>
<dbReference type="PANTHER" id="PTHR35813">
    <property type="entry name" value="INNER MEMBRANE PROTEIN YBAN"/>
    <property type="match status" value="1"/>
</dbReference>
<evidence type="ECO:0000256" key="1">
    <source>
        <dbReference type="SAM" id="Phobius"/>
    </source>
</evidence>
<dbReference type="Pfam" id="PF04304">
    <property type="entry name" value="DUF454"/>
    <property type="match status" value="1"/>
</dbReference>
<dbReference type="PANTHER" id="PTHR35813:SF1">
    <property type="entry name" value="INNER MEMBRANE PROTEIN YBAN"/>
    <property type="match status" value="1"/>
</dbReference>
<feature type="transmembrane region" description="Helical" evidence="1">
    <location>
        <begin position="5"/>
        <end position="23"/>
    </location>
</feature>
<evidence type="ECO:0000313" key="3">
    <source>
        <dbReference type="Proteomes" id="UP000306223"/>
    </source>
</evidence>
<dbReference type="GO" id="GO:0005886">
    <property type="term" value="C:plasma membrane"/>
    <property type="evidence" value="ECO:0007669"/>
    <property type="project" value="TreeGrafter"/>
</dbReference>
<dbReference type="AlphaFoldDB" id="A0A4U0R0F4"/>
<accession>A0A4U0R0F4</accession>
<evidence type="ECO:0000313" key="2">
    <source>
        <dbReference type="EMBL" id="TJZ87402.1"/>
    </source>
</evidence>
<dbReference type="InterPro" id="IPR007401">
    <property type="entry name" value="DUF454"/>
</dbReference>
<protein>
    <submittedName>
        <fullName evidence="2">DUF454 domain-containing protein</fullName>
    </submittedName>
</protein>
<comment type="caution">
    <text evidence="2">The sequence shown here is derived from an EMBL/GenBank/DDBJ whole genome shotgun (WGS) entry which is preliminary data.</text>
</comment>
<feature type="transmembrane region" description="Helical" evidence="1">
    <location>
        <begin position="95"/>
        <end position="113"/>
    </location>
</feature>
<organism evidence="2 3">
    <name type="scientific">Paracoccus hibiscisoli</name>
    <dbReference type="NCBI Taxonomy" id="2023261"/>
    <lineage>
        <taxon>Bacteria</taxon>
        <taxon>Pseudomonadati</taxon>
        <taxon>Pseudomonadota</taxon>
        <taxon>Alphaproteobacteria</taxon>
        <taxon>Rhodobacterales</taxon>
        <taxon>Paracoccaceae</taxon>
        <taxon>Paracoccus</taxon>
    </lineage>
</organism>
<dbReference type="PIRSF" id="PIRSF016789">
    <property type="entry name" value="DUF454"/>
    <property type="match status" value="1"/>
</dbReference>
<sequence>MRRRVWLAVGWLFTVLGIIGVALPVMPTVPFLLVAAWAFARSSPVLEQRIMNHPTYGPPVRAWRDRGVVGRLAKVWAISAMTSGVVLSWWVGMPIWVVASQAGICGLVAIFLIRRPEV</sequence>